<keyword evidence="12" id="KW-1185">Reference proteome</keyword>
<keyword evidence="4" id="KW-0735">Signal-anchor</keyword>
<dbReference type="InterPro" id="IPR009729">
    <property type="entry name" value="Gal-3-0_sulfotransfrase"/>
</dbReference>
<evidence type="ECO:0000256" key="5">
    <source>
        <dbReference type="ARBA" id="ARBA00022989"/>
    </source>
</evidence>
<dbReference type="AlphaFoldDB" id="A0A9K3Q2R6"/>
<protein>
    <submittedName>
        <fullName evidence="11">Galactose-3-O-sulfotransferase</fullName>
    </submittedName>
</protein>
<keyword evidence="3 10" id="KW-0812">Transmembrane</keyword>
<dbReference type="Proteomes" id="UP000693970">
    <property type="component" value="Unassembled WGS sequence"/>
</dbReference>
<keyword evidence="8" id="KW-0325">Glycoprotein</keyword>
<sequence length="682" mass="77261">MNVGRRRRLTAGNIFHVLPRKNCRIRLILAVTVAVLFLHVVFLCENLKDDDTSYVQYIQKTSLGRNLTIDSIARIWTPPPPPPITADLYPWCRPEGSSMSLPGLMYIKIDKTSSSTLTGINIRLAHRVGTRSLHGVCSHTREHYRAYTRLSADRLRQSSPPLVWTFLRDPITRAVSHYFHFYVSRQGYGVQYGVMSSILDSLKNFQTLYVIIPPRKMGFSNPGNILAQVMESDLSLPFLNEAVLQQYNFIGIVERFDESLAVMKILWNLDLGDLMVLSAKQSGGYDDGRFRNSCTKIVKPGDYGQNSKEFKVLQRIQQYLWTDFSSDNLDFALYQAVNKSLDKTISELGKVRVEQTVQQLRMMRGQVEAKCQSSAVFPCSQNGTQQMEKSAKNCYWTPMAREVEPCEGQTCVAQKSEEAIVKIRRDPASGFRINWSEPKSSETFKYLDHIVSSTDSDWPALQKNRSQAQKPWDLHVGDGSRQNMLSTETTATAIHEKIYQEKECKDHSHFNCHHIVSEGYCEGHADNGDVIGDVFCPVSCGRCEVHDNVIRTDQSCYSFGKQEITTIFFNRDPEMGDWIGVYAVTEDSSELGTPVAWYWTCGNKKDQCRTSVGTVTFPWLPPGKYRVLMARHVNEGFKGPVSSYAESQPFEVVRGNACAARRRTEKLQAPSSSMQTNNLRGS</sequence>
<name>A0A9K3Q2R6_9STRA</name>
<evidence type="ECO:0000256" key="3">
    <source>
        <dbReference type="ARBA" id="ARBA00022692"/>
    </source>
</evidence>
<accession>A0A9K3Q2R6</accession>
<dbReference type="GO" id="GO:0000139">
    <property type="term" value="C:Golgi membrane"/>
    <property type="evidence" value="ECO:0007669"/>
    <property type="project" value="UniProtKB-SubCell"/>
</dbReference>
<evidence type="ECO:0000313" key="11">
    <source>
        <dbReference type="EMBL" id="KAG7368831.1"/>
    </source>
</evidence>
<dbReference type="OrthoDB" id="514299at2759"/>
<proteinExistence type="predicted"/>
<evidence type="ECO:0000256" key="7">
    <source>
        <dbReference type="ARBA" id="ARBA00023136"/>
    </source>
</evidence>
<feature type="compositionally biased region" description="Polar residues" evidence="9">
    <location>
        <begin position="669"/>
        <end position="682"/>
    </location>
</feature>
<reference evidence="11" key="1">
    <citation type="journal article" date="2021" name="Sci. Rep.">
        <title>Diploid genomic architecture of Nitzschia inconspicua, an elite biomass production diatom.</title>
        <authorList>
            <person name="Oliver A."/>
            <person name="Podell S."/>
            <person name="Pinowska A."/>
            <person name="Traller J.C."/>
            <person name="Smith S.R."/>
            <person name="McClure R."/>
            <person name="Beliaev A."/>
            <person name="Bohutskyi P."/>
            <person name="Hill E.A."/>
            <person name="Rabines A."/>
            <person name="Zheng H."/>
            <person name="Allen L.Z."/>
            <person name="Kuo A."/>
            <person name="Grigoriev I.V."/>
            <person name="Allen A.E."/>
            <person name="Hazlebeck D."/>
            <person name="Allen E.E."/>
        </authorList>
    </citation>
    <scope>NUCLEOTIDE SEQUENCE</scope>
    <source>
        <strain evidence="11">Hildebrandi</strain>
    </source>
</reference>
<dbReference type="EMBL" id="JAGRRH010000006">
    <property type="protein sequence ID" value="KAG7368831.1"/>
    <property type="molecule type" value="Genomic_DNA"/>
</dbReference>
<evidence type="ECO:0000256" key="10">
    <source>
        <dbReference type="SAM" id="Phobius"/>
    </source>
</evidence>
<evidence type="ECO:0000256" key="1">
    <source>
        <dbReference type="ARBA" id="ARBA00004323"/>
    </source>
</evidence>
<reference evidence="11" key="2">
    <citation type="submission" date="2021-04" db="EMBL/GenBank/DDBJ databases">
        <authorList>
            <person name="Podell S."/>
        </authorList>
    </citation>
    <scope>NUCLEOTIDE SEQUENCE</scope>
    <source>
        <strain evidence="11">Hildebrandi</strain>
    </source>
</reference>
<evidence type="ECO:0000256" key="4">
    <source>
        <dbReference type="ARBA" id="ARBA00022968"/>
    </source>
</evidence>
<comment type="subcellular location">
    <subcellularLocation>
        <location evidence="1">Golgi apparatus membrane</location>
        <topology evidence="1">Single-pass type II membrane protein</topology>
    </subcellularLocation>
</comment>
<keyword evidence="6" id="KW-0333">Golgi apparatus</keyword>
<feature type="region of interest" description="Disordered" evidence="9">
    <location>
        <begin position="663"/>
        <end position="682"/>
    </location>
</feature>
<keyword evidence="7 10" id="KW-0472">Membrane</keyword>
<keyword evidence="2" id="KW-0808">Transferase</keyword>
<keyword evidence="5 10" id="KW-1133">Transmembrane helix</keyword>
<comment type="caution">
    <text evidence="11">The sequence shown here is derived from an EMBL/GenBank/DDBJ whole genome shotgun (WGS) entry which is preliminary data.</text>
</comment>
<dbReference type="GO" id="GO:0001733">
    <property type="term" value="F:galactosylceramide sulfotransferase activity"/>
    <property type="evidence" value="ECO:0007669"/>
    <property type="project" value="InterPro"/>
</dbReference>
<dbReference type="PANTHER" id="PTHR14647">
    <property type="entry name" value="GALACTOSE-3-O-SULFOTRANSFERASE"/>
    <property type="match status" value="1"/>
</dbReference>
<evidence type="ECO:0000256" key="8">
    <source>
        <dbReference type="ARBA" id="ARBA00023180"/>
    </source>
</evidence>
<evidence type="ECO:0000256" key="2">
    <source>
        <dbReference type="ARBA" id="ARBA00022679"/>
    </source>
</evidence>
<dbReference type="GO" id="GO:0009247">
    <property type="term" value="P:glycolipid biosynthetic process"/>
    <property type="evidence" value="ECO:0007669"/>
    <property type="project" value="InterPro"/>
</dbReference>
<organism evidence="11 12">
    <name type="scientific">Nitzschia inconspicua</name>
    <dbReference type="NCBI Taxonomy" id="303405"/>
    <lineage>
        <taxon>Eukaryota</taxon>
        <taxon>Sar</taxon>
        <taxon>Stramenopiles</taxon>
        <taxon>Ochrophyta</taxon>
        <taxon>Bacillariophyta</taxon>
        <taxon>Bacillariophyceae</taxon>
        <taxon>Bacillariophycidae</taxon>
        <taxon>Bacillariales</taxon>
        <taxon>Bacillariaceae</taxon>
        <taxon>Nitzschia</taxon>
    </lineage>
</organism>
<evidence type="ECO:0000256" key="9">
    <source>
        <dbReference type="SAM" id="MobiDB-lite"/>
    </source>
</evidence>
<gene>
    <name evidence="11" type="ORF">IV203_031574</name>
</gene>
<evidence type="ECO:0000256" key="6">
    <source>
        <dbReference type="ARBA" id="ARBA00023034"/>
    </source>
</evidence>
<feature type="transmembrane region" description="Helical" evidence="10">
    <location>
        <begin position="25"/>
        <end position="43"/>
    </location>
</feature>
<dbReference type="PANTHER" id="PTHR14647:SF87">
    <property type="entry name" value="PUTATIVE-RELATED"/>
    <property type="match status" value="1"/>
</dbReference>
<evidence type="ECO:0000313" key="12">
    <source>
        <dbReference type="Proteomes" id="UP000693970"/>
    </source>
</evidence>